<evidence type="ECO:0000313" key="7">
    <source>
        <dbReference type="EMBL" id="CAL5134776.1"/>
    </source>
</evidence>
<feature type="domain" description="AAR2 C-terminal" evidence="5">
    <location>
        <begin position="187"/>
        <end position="397"/>
    </location>
</feature>
<dbReference type="InterPro" id="IPR033648">
    <property type="entry name" value="AAR2_C"/>
</dbReference>
<evidence type="ECO:0000256" key="1">
    <source>
        <dbReference type="ARBA" id="ARBA00006281"/>
    </source>
</evidence>
<organism evidence="7 8">
    <name type="scientific">Calicophoron daubneyi</name>
    <name type="common">Rumen fluke</name>
    <name type="synonym">Paramphistomum daubneyi</name>
    <dbReference type="NCBI Taxonomy" id="300641"/>
    <lineage>
        <taxon>Eukaryota</taxon>
        <taxon>Metazoa</taxon>
        <taxon>Spiralia</taxon>
        <taxon>Lophotrochozoa</taxon>
        <taxon>Platyhelminthes</taxon>
        <taxon>Trematoda</taxon>
        <taxon>Digenea</taxon>
        <taxon>Plagiorchiida</taxon>
        <taxon>Pronocephalata</taxon>
        <taxon>Paramphistomoidea</taxon>
        <taxon>Paramphistomidae</taxon>
        <taxon>Calicophoron</taxon>
    </lineage>
</organism>
<accession>A0AAV2TEM4</accession>
<dbReference type="PANTHER" id="PTHR12689">
    <property type="entry name" value="A1 CISTRON SPLICING FACTOR AAR2-RELATED"/>
    <property type="match status" value="1"/>
</dbReference>
<name>A0AAV2TEM4_CALDB</name>
<comment type="similarity">
    <text evidence="1">Belongs to the AAR2 family.</text>
</comment>
<evidence type="ECO:0000259" key="6">
    <source>
        <dbReference type="Pfam" id="PF20981"/>
    </source>
</evidence>
<dbReference type="InterPro" id="IPR007946">
    <property type="entry name" value="AAR2"/>
</dbReference>
<dbReference type="Proteomes" id="UP001497525">
    <property type="component" value="Unassembled WGS sequence"/>
</dbReference>
<dbReference type="Pfam" id="PF20981">
    <property type="entry name" value="AAR2_1st"/>
    <property type="match status" value="1"/>
</dbReference>
<evidence type="ECO:0000256" key="3">
    <source>
        <dbReference type="ARBA" id="ARBA00030625"/>
    </source>
</evidence>
<dbReference type="Gene3D" id="2.60.34.20">
    <property type="match status" value="1"/>
</dbReference>
<proteinExistence type="inferred from homology"/>
<sequence>MRGSCLILGDVPENTEIGIDMKFWRVGQNFKGIKDIPVGFHYVYFSAVNADHISGQRVGFAAWFTEAGFTAKKWQPQEEDFIDVNLSTEDCQRLEDNYDEVSVYLGPYPSESHRDWVALTNLVSPLTVTRLLPSCGRVFSCTQFLSQPSSSQQRLAAKADRPDPSTVSSPEDLLPKLEVIPGTELQFTDLPKVPLFPPNSSPMEITANSLDRTFTLETVISALSRPESDQNVPNSAKTLSSGERELLAELQFCYVTFLLNHVMDGWYQWRRIVQLLANCERAITLRPQFYTSLITVLYHQLANAAGSDGDSAKSGEQSVECGASPAELADLFFSEATSSAGGPVEPAFLPSVLRSLLRNIMAATSSDDGNSAELADLRQRAEGFACSLNRRFGWGFNLESLKHESEKSELLVDDVDWDGDEAPVVVETNE</sequence>
<dbReference type="CDD" id="cd13777">
    <property type="entry name" value="Aar2_N"/>
    <property type="match status" value="1"/>
</dbReference>
<dbReference type="CDD" id="cd13778">
    <property type="entry name" value="Aar2_C"/>
    <property type="match status" value="1"/>
</dbReference>
<evidence type="ECO:0000256" key="4">
    <source>
        <dbReference type="SAM" id="MobiDB-lite"/>
    </source>
</evidence>
<reference evidence="7" key="1">
    <citation type="submission" date="2024-06" db="EMBL/GenBank/DDBJ databases">
        <authorList>
            <person name="Liu X."/>
            <person name="Lenzi L."/>
            <person name="Haldenby T S."/>
            <person name="Uol C."/>
        </authorList>
    </citation>
    <scope>NUCLEOTIDE SEQUENCE</scope>
</reference>
<dbReference type="AlphaFoldDB" id="A0AAV2TEM4"/>
<dbReference type="Pfam" id="PF05282">
    <property type="entry name" value="AAR2"/>
    <property type="match status" value="1"/>
</dbReference>
<dbReference type="GO" id="GO:0000244">
    <property type="term" value="P:spliceosomal tri-snRNP complex assembly"/>
    <property type="evidence" value="ECO:0007669"/>
    <property type="project" value="TreeGrafter"/>
</dbReference>
<dbReference type="PANTHER" id="PTHR12689:SF4">
    <property type="entry name" value="PROTEIN AAR2 HOMOLOG"/>
    <property type="match status" value="1"/>
</dbReference>
<evidence type="ECO:0000313" key="8">
    <source>
        <dbReference type="Proteomes" id="UP001497525"/>
    </source>
</evidence>
<dbReference type="InterPro" id="IPR038514">
    <property type="entry name" value="AAR2_C_sf"/>
</dbReference>
<feature type="region of interest" description="Disordered" evidence="4">
    <location>
        <begin position="152"/>
        <end position="171"/>
    </location>
</feature>
<feature type="domain" description="AAR2 N-terminal" evidence="6">
    <location>
        <begin position="3"/>
        <end position="133"/>
    </location>
</feature>
<dbReference type="InterPro" id="IPR038516">
    <property type="entry name" value="AAR2_N_sf"/>
</dbReference>
<evidence type="ECO:0000256" key="2">
    <source>
        <dbReference type="ARBA" id="ARBA00016372"/>
    </source>
</evidence>
<gene>
    <name evidence="7" type="ORF">CDAUBV1_LOCUS8737</name>
</gene>
<dbReference type="EMBL" id="CAXLJL010000223">
    <property type="protein sequence ID" value="CAL5134776.1"/>
    <property type="molecule type" value="Genomic_DNA"/>
</dbReference>
<dbReference type="Gene3D" id="1.25.40.550">
    <property type="entry name" value="Aar2, C-terminal domain-like"/>
    <property type="match status" value="1"/>
</dbReference>
<comment type="caution">
    <text evidence="7">The sequence shown here is derived from an EMBL/GenBank/DDBJ whole genome shotgun (WGS) entry which is preliminary data.</text>
</comment>
<dbReference type="InterPro" id="IPR033647">
    <property type="entry name" value="Aar2_N"/>
</dbReference>
<protein>
    <recommendedName>
        <fullName evidence="2">Protein AAR2 homolog</fullName>
    </recommendedName>
    <alternativeName>
        <fullName evidence="3">AAR2 splicing factor homolog</fullName>
    </alternativeName>
</protein>
<evidence type="ECO:0000259" key="5">
    <source>
        <dbReference type="Pfam" id="PF05282"/>
    </source>
</evidence>